<accession>A0A0B4X4Z7</accession>
<name>A0A0B4X4Z7_9HYPH</name>
<evidence type="ECO:0000313" key="2">
    <source>
        <dbReference type="Proteomes" id="UP000031368"/>
    </source>
</evidence>
<gene>
    <name evidence="1" type="ORF">RGR602_CH02230</name>
</gene>
<proteinExistence type="predicted"/>
<dbReference type="Proteomes" id="UP000031368">
    <property type="component" value="Chromosome"/>
</dbReference>
<organism evidence="1 2">
    <name type="scientific">Rhizobium gallicum bv. gallicum R602sp</name>
    <dbReference type="NCBI Taxonomy" id="1041138"/>
    <lineage>
        <taxon>Bacteria</taxon>
        <taxon>Pseudomonadati</taxon>
        <taxon>Pseudomonadota</taxon>
        <taxon>Alphaproteobacteria</taxon>
        <taxon>Hyphomicrobiales</taxon>
        <taxon>Rhizobiaceae</taxon>
        <taxon>Rhizobium/Agrobacterium group</taxon>
        <taxon>Rhizobium</taxon>
    </lineage>
</organism>
<evidence type="ECO:0000313" key="1">
    <source>
        <dbReference type="EMBL" id="AJD41558.1"/>
    </source>
</evidence>
<dbReference type="KEGG" id="rga:RGR602_CH02230"/>
<protein>
    <submittedName>
        <fullName evidence="1">Uncharacterized protein</fullName>
    </submittedName>
</protein>
<keyword evidence="2" id="KW-1185">Reference proteome</keyword>
<dbReference type="AlphaFoldDB" id="A0A0B4X4Z7"/>
<dbReference type="EMBL" id="CP006877">
    <property type="protein sequence ID" value="AJD41558.1"/>
    <property type="molecule type" value="Genomic_DNA"/>
</dbReference>
<dbReference type="HOGENOM" id="CLU_3011154_0_0_5"/>
<reference evidence="1 2" key="1">
    <citation type="submission" date="2013-11" db="EMBL/GenBank/DDBJ databases">
        <title>Complete genome sequence of Rhizobium gallicum bv. gallicum R602.</title>
        <authorList>
            <person name="Bustos P."/>
            <person name="Santamaria R.I."/>
            <person name="Lozano L."/>
            <person name="Acosta J.L."/>
            <person name="Ormeno-Orrillo E."/>
            <person name="Rogel M.A."/>
            <person name="Romero D."/>
            <person name="Cevallos M.A."/>
            <person name="Martinez-Romero E."/>
            <person name="Gonzalez V."/>
        </authorList>
    </citation>
    <scope>NUCLEOTIDE SEQUENCE [LARGE SCALE GENOMIC DNA]</scope>
    <source>
        <strain evidence="1 2">R602</strain>
    </source>
</reference>
<sequence>MHDRNEGWLMAHDLAGRKIEACRNGDLLVPSLLARHGRNSEPDAVAIAVDADDEKS</sequence>